<dbReference type="GO" id="GO:0005524">
    <property type="term" value="F:ATP binding"/>
    <property type="evidence" value="ECO:0007669"/>
    <property type="project" value="UniProtKB-KW"/>
</dbReference>
<dbReference type="Pfam" id="PF00005">
    <property type="entry name" value="ABC_tran"/>
    <property type="match status" value="1"/>
</dbReference>
<dbReference type="Gene3D" id="3.40.50.300">
    <property type="entry name" value="P-loop containing nucleotide triphosphate hydrolases"/>
    <property type="match status" value="1"/>
</dbReference>
<evidence type="ECO:0000259" key="3">
    <source>
        <dbReference type="PROSITE" id="PS50893"/>
    </source>
</evidence>
<dbReference type="InterPro" id="IPR003593">
    <property type="entry name" value="AAA+_ATPase"/>
</dbReference>
<gene>
    <name evidence="4" type="ORF">QO011_007374</name>
</gene>
<dbReference type="InterPro" id="IPR027417">
    <property type="entry name" value="P-loop_NTPase"/>
</dbReference>
<dbReference type="CDD" id="cd03214">
    <property type="entry name" value="ABC_Iron-Siderophores_B12_Hemin"/>
    <property type="match status" value="1"/>
</dbReference>
<dbReference type="SUPFAM" id="SSF52540">
    <property type="entry name" value="P-loop containing nucleoside triphosphate hydrolases"/>
    <property type="match status" value="1"/>
</dbReference>
<organism evidence="4 5">
    <name type="scientific">Labrys wisconsinensis</name>
    <dbReference type="NCBI Taxonomy" id="425677"/>
    <lineage>
        <taxon>Bacteria</taxon>
        <taxon>Pseudomonadati</taxon>
        <taxon>Pseudomonadota</taxon>
        <taxon>Alphaproteobacteria</taxon>
        <taxon>Hyphomicrobiales</taxon>
        <taxon>Xanthobacteraceae</taxon>
        <taxon>Labrys</taxon>
    </lineage>
</organism>
<evidence type="ECO:0000313" key="5">
    <source>
        <dbReference type="Proteomes" id="UP001242480"/>
    </source>
</evidence>
<protein>
    <submittedName>
        <fullName evidence="4">Iron complex transport system ATP-binding protein</fullName>
    </submittedName>
</protein>
<evidence type="ECO:0000256" key="1">
    <source>
        <dbReference type="ARBA" id="ARBA00022741"/>
    </source>
</evidence>
<dbReference type="PANTHER" id="PTHR42794:SF2">
    <property type="entry name" value="ABC TRANSPORTER ATP-BINDING PROTEIN"/>
    <property type="match status" value="1"/>
</dbReference>
<evidence type="ECO:0000313" key="4">
    <source>
        <dbReference type="EMBL" id="MDQ0474334.1"/>
    </source>
</evidence>
<sequence>MTITAREVRWGTAGKMIVDGVTLDAVPGRMLGLIGPNGSGKSSLLRLICRLRRVAGGVIRLDGADMAGMARQVIARRIALVEQQATTEAEITVLDVVRLGRTPHRGALSPWTERDGEAVEAALRHVGMAGRRDQSWHTLSGGERQRVHIARALAQTPSELLLDEPTNHLDVQHQLEILALVRRLPVTSIVALHDLNLAAMFCDEIAVLREGRVVSAGPPDAVLTAAMIREVFGVKACVERSPHHGRLHVQFLVD</sequence>
<dbReference type="RefSeq" id="WP_370882065.1">
    <property type="nucleotide sequence ID" value="NZ_JAUSVX010000022.1"/>
</dbReference>
<comment type="caution">
    <text evidence="4">The sequence shown here is derived from an EMBL/GenBank/DDBJ whole genome shotgun (WGS) entry which is preliminary data.</text>
</comment>
<feature type="domain" description="ABC transporter" evidence="3">
    <location>
        <begin position="3"/>
        <end position="235"/>
    </location>
</feature>
<name>A0ABU0JJ98_9HYPH</name>
<keyword evidence="1" id="KW-0547">Nucleotide-binding</keyword>
<evidence type="ECO:0000256" key="2">
    <source>
        <dbReference type="ARBA" id="ARBA00022840"/>
    </source>
</evidence>
<keyword evidence="2 4" id="KW-0067">ATP-binding</keyword>
<reference evidence="4 5" key="1">
    <citation type="submission" date="2023-07" db="EMBL/GenBank/DDBJ databases">
        <title>Genomic Encyclopedia of Type Strains, Phase IV (KMG-IV): sequencing the most valuable type-strain genomes for metagenomic binning, comparative biology and taxonomic classification.</title>
        <authorList>
            <person name="Goeker M."/>
        </authorList>
    </citation>
    <scope>NUCLEOTIDE SEQUENCE [LARGE SCALE GENOMIC DNA]</scope>
    <source>
        <strain evidence="4 5">DSM 19619</strain>
    </source>
</reference>
<dbReference type="InterPro" id="IPR003439">
    <property type="entry name" value="ABC_transporter-like_ATP-bd"/>
</dbReference>
<dbReference type="SMART" id="SM00382">
    <property type="entry name" value="AAA"/>
    <property type="match status" value="1"/>
</dbReference>
<dbReference type="EMBL" id="JAUSVX010000022">
    <property type="protein sequence ID" value="MDQ0474334.1"/>
    <property type="molecule type" value="Genomic_DNA"/>
</dbReference>
<accession>A0ABU0JJ98</accession>
<dbReference type="PROSITE" id="PS50893">
    <property type="entry name" value="ABC_TRANSPORTER_2"/>
    <property type="match status" value="1"/>
</dbReference>
<keyword evidence="5" id="KW-1185">Reference proteome</keyword>
<dbReference type="PANTHER" id="PTHR42794">
    <property type="entry name" value="HEMIN IMPORT ATP-BINDING PROTEIN HMUV"/>
    <property type="match status" value="1"/>
</dbReference>
<dbReference type="Proteomes" id="UP001242480">
    <property type="component" value="Unassembled WGS sequence"/>
</dbReference>
<proteinExistence type="predicted"/>